<evidence type="ECO:0000256" key="1">
    <source>
        <dbReference type="ARBA" id="ARBA00006096"/>
    </source>
</evidence>
<dbReference type="NCBIfam" id="TIGR00666">
    <property type="entry name" value="PBP4"/>
    <property type="match status" value="1"/>
</dbReference>
<keyword evidence="3" id="KW-1133">Transmembrane helix</keyword>
<accession>A0ABX1LP94</accession>
<evidence type="ECO:0000313" key="5">
    <source>
        <dbReference type="Proteomes" id="UP000738376"/>
    </source>
</evidence>
<evidence type="ECO:0000256" key="2">
    <source>
        <dbReference type="ARBA" id="ARBA00022801"/>
    </source>
</evidence>
<dbReference type="InterPro" id="IPR012338">
    <property type="entry name" value="Beta-lactam/transpept-like"/>
</dbReference>
<sequence length="524" mass="57754">MQLQSLSSRFICQLMKRNFQGSIFPAIALVAIPLIAPLPIQANPDRICPAQLQQELSQVAQSPQLQSSRVGVFVQTNEPKPQVLANLDGDRYFIPASNTKLFTTAIALKVLGADHRFATKLMSSNLPNPQGTLENGLWLVGSGDPSFNSETGLKSLVSQLKDKGVKQINGGIWTRTIRRGDELVDSWEWKDLQEYYAAKVSPFTINENALNWSIRPNKIGQPAIFEWENPALAKDWLVENKSYTASDDSMLYMFPDNALSIVRPYGQKVLIISGAISDKAEPEEGGVAIPDPEANFVRLLSKELDAQGIKVNPFANIPKKLPPTQDLAIAYSPPLSALITTTNKDSNNLYAELLLRAVGEKFYSKLFQEKLGDRVYEYVSLNGVNGGIYALKEYLDVIKIGSHNVLLADGSGLSRRNLTTPRAIAQLLYNVADDRTFRSSLPVSNGDGTGDGTLTNRWRVNPIAMQAKTGTLTGVSALSGYAKPQHYPEVIFSVMINNSNLRPRELNSYVDAIVARINRLETCQ</sequence>
<keyword evidence="4" id="KW-0645">Protease</keyword>
<organism evidence="4 5">
    <name type="scientific">Pseudanabaena yagii GIHE-NHR1</name>
    <dbReference type="NCBI Taxonomy" id="2722753"/>
    <lineage>
        <taxon>Bacteria</taxon>
        <taxon>Bacillati</taxon>
        <taxon>Cyanobacteriota</taxon>
        <taxon>Cyanophyceae</taxon>
        <taxon>Pseudanabaenales</taxon>
        <taxon>Pseudanabaenaceae</taxon>
        <taxon>Pseudanabaena</taxon>
        <taxon>Pseudanabaena yagii</taxon>
    </lineage>
</organism>
<dbReference type="Gene3D" id="3.40.710.10">
    <property type="entry name" value="DD-peptidase/beta-lactamase superfamily"/>
    <property type="match status" value="2"/>
</dbReference>
<dbReference type="EMBL" id="JAAVJL010000001">
    <property type="protein sequence ID" value="NMF56609.1"/>
    <property type="molecule type" value="Genomic_DNA"/>
</dbReference>
<comment type="similarity">
    <text evidence="1">Belongs to the peptidase S13 family.</text>
</comment>
<dbReference type="SUPFAM" id="SSF56601">
    <property type="entry name" value="beta-lactamase/transpeptidase-like"/>
    <property type="match status" value="1"/>
</dbReference>
<dbReference type="Gene3D" id="3.50.80.20">
    <property type="entry name" value="D-Ala-D-Ala carboxypeptidase C, peptidase S13"/>
    <property type="match status" value="1"/>
</dbReference>
<evidence type="ECO:0000256" key="3">
    <source>
        <dbReference type="SAM" id="Phobius"/>
    </source>
</evidence>
<evidence type="ECO:0000313" key="4">
    <source>
        <dbReference type="EMBL" id="NMF56609.1"/>
    </source>
</evidence>
<dbReference type="Pfam" id="PF02113">
    <property type="entry name" value="Peptidase_S13"/>
    <property type="match status" value="1"/>
</dbReference>
<proteinExistence type="inferred from homology"/>
<gene>
    <name evidence="4" type="primary">dacB</name>
    <name evidence="4" type="ORF">HC246_00830</name>
</gene>
<dbReference type="Proteomes" id="UP000738376">
    <property type="component" value="Unassembled WGS sequence"/>
</dbReference>
<dbReference type="PRINTS" id="PR00922">
    <property type="entry name" value="DADACBPTASE3"/>
</dbReference>
<keyword evidence="3" id="KW-0472">Membrane</keyword>
<feature type="transmembrane region" description="Helical" evidence="3">
    <location>
        <begin position="21"/>
        <end position="40"/>
    </location>
</feature>
<dbReference type="EC" id="3.4.16.4" evidence="4"/>
<keyword evidence="2 4" id="KW-0378">Hydrolase</keyword>
<dbReference type="GO" id="GO:0009002">
    <property type="term" value="F:serine-type D-Ala-D-Ala carboxypeptidase activity"/>
    <property type="evidence" value="ECO:0007669"/>
    <property type="project" value="UniProtKB-EC"/>
</dbReference>
<reference evidence="4 5" key="1">
    <citation type="submission" date="2020-03" db="EMBL/GenBank/DDBJ databases">
        <title>Draft Genome Sequence of 2-Methylisoborneol Producing Pseudanabaena yagii Strain GIHE-NHR1 Isolated from North Han River in South Korea.</title>
        <authorList>
            <person name="Jeong J."/>
        </authorList>
    </citation>
    <scope>NUCLEOTIDE SEQUENCE [LARGE SCALE GENOMIC DNA]</scope>
    <source>
        <strain evidence="4 5">GIHE-NHR1</strain>
    </source>
</reference>
<comment type="caution">
    <text evidence="4">The sequence shown here is derived from an EMBL/GenBank/DDBJ whole genome shotgun (WGS) entry which is preliminary data.</text>
</comment>
<keyword evidence="3" id="KW-0812">Transmembrane</keyword>
<name>A0ABX1LP94_9CYAN</name>
<dbReference type="PANTHER" id="PTHR30023:SF0">
    <property type="entry name" value="PENICILLIN-SENSITIVE CARBOXYPEPTIDASE A"/>
    <property type="match status" value="1"/>
</dbReference>
<dbReference type="PANTHER" id="PTHR30023">
    <property type="entry name" value="D-ALANYL-D-ALANINE CARBOXYPEPTIDASE"/>
    <property type="match status" value="1"/>
</dbReference>
<keyword evidence="5" id="KW-1185">Reference proteome</keyword>
<keyword evidence="4" id="KW-0121">Carboxypeptidase</keyword>
<dbReference type="RefSeq" id="WP_169361737.1">
    <property type="nucleotide sequence ID" value="NZ_JAAVJL010000001.1"/>
</dbReference>
<dbReference type="InterPro" id="IPR000667">
    <property type="entry name" value="Peptidase_S13"/>
</dbReference>
<protein>
    <submittedName>
        <fullName evidence="4">D-alanyl-D-alanine carboxypeptidase/D-alanyl-D-alanine-endopeptidase</fullName>
        <ecNumber evidence="4">3.4.16.4</ecNumber>
    </submittedName>
</protein>